<name>A0A813SSU1_9BILA</name>
<proteinExistence type="predicted"/>
<organism evidence="2 3">
    <name type="scientific">Brachionus calyciflorus</name>
    <dbReference type="NCBI Taxonomy" id="104777"/>
    <lineage>
        <taxon>Eukaryota</taxon>
        <taxon>Metazoa</taxon>
        <taxon>Spiralia</taxon>
        <taxon>Gnathifera</taxon>
        <taxon>Rotifera</taxon>
        <taxon>Eurotatoria</taxon>
        <taxon>Monogononta</taxon>
        <taxon>Pseudotrocha</taxon>
        <taxon>Ploima</taxon>
        <taxon>Brachionidae</taxon>
        <taxon>Brachionus</taxon>
    </lineage>
</organism>
<sequence>MVLEAGMITKIKKVTKRAKIKSIKQALTRQQSTERTQEQNSNGRTMFQKTEAVAPVIVLDYATEINMSVSN</sequence>
<keyword evidence="3" id="KW-1185">Reference proteome</keyword>
<protein>
    <submittedName>
        <fullName evidence="2">Uncharacterized protein</fullName>
    </submittedName>
</protein>
<dbReference type="AlphaFoldDB" id="A0A813SSU1"/>
<dbReference type="EMBL" id="CAJNOC010000804">
    <property type="protein sequence ID" value="CAF0804916.1"/>
    <property type="molecule type" value="Genomic_DNA"/>
</dbReference>
<evidence type="ECO:0000313" key="2">
    <source>
        <dbReference type="EMBL" id="CAF0804916.1"/>
    </source>
</evidence>
<feature type="region of interest" description="Disordered" evidence="1">
    <location>
        <begin position="25"/>
        <end position="47"/>
    </location>
</feature>
<dbReference type="Proteomes" id="UP000663879">
    <property type="component" value="Unassembled WGS sequence"/>
</dbReference>
<evidence type="ECO:0000313" key="3">
    <source>
        <dbReference type="Proteomes" id="UP000663879"/>
    </source>
</evidence>
<evidence type="ECO:0000256" key="1">
    <source>
        <dbReference type="SAM" id="MobiDB-lite"/>
    </source>
</evidence>
<reference evidence="2" key="1">
    <citation type="submission" date="2021-02" db="EMBL/GenBank/DDBJ databases">
        <authorList>
            <person name="Nowell W R."/>
        </authorList>
    </citation>
    <scope>NUCLEOTIDE SEQUENCE</scope>
    <source>
        <strain evidence="2">Ploen Becks lab</strain>
    </source>
</reference>
<accession>A0A813SSU1</accession>
<gene>
    <name evidence="2" type="ORF">OXX778_LOCUS6665</name>
</gene>
<comment type="caution">
    <text evidence="2">The sequence shown here is derived from an EMBL/GenBank/DDBJ whole genome shotgun (WGS) entry which is preliminary data.</text>
</comment>